<dbReference type="OrthoDB" id="4227028at2759"/>
<gene>
    <name evidence="2" type="ORF">K452DRAFT_225158</name>
</gene>
<sequence length="179" mass="20110">MAADQHLPNARAANAHQPPSPDIMTLLSTWGDNLSTQTSKAFNNLGPKDYIRLVVIIGGYLLLRQWLVKLGAHRQLKQLEHQDAEAKRQARAEELADANDLRVGAKKSRKPKIALPGVDSDDDDSSEEESAVRPGEWGRAARLRQRKFVRDALEKHEQKLQAEAEAESDKDIEEFLIKE</sequence>
<name>A0A6A6BGC3_9PEZI</name>
<evidence type="ECO:0000313" key="2">
    <source>
        <dbReference type="EMBL" id="KAF2143222.1"/>
    </source>
</evidence>
<dbReference type="Proteomes" id="UP000799438">
    <property type="component" value="Unassembled WGS sequence"/>
</dbReference>
<feature type="compositionally biased region" description="Acidic residues" evidence="1">
    <location>
        <begin position="119"/>
        <end position="129"/>
    </location>
</feature>
<dbReference type="GO" id="GO:0015031">
    <property type="term" value="P:protein transport"/>
    <property type="evidence" value="ECO:0007669"/>
    <property type="project" value="TreeGrafter"/>
</dbReference>
<dbReference type="InterPro" id="IPR011431">
    <property type="entry name" value="Trafficking_Pga2"/>
</dbReference>
<evidence type="ECO:0000313" key="3">
    <source>
        <dbReference type="Proteomes" id="UP000799438"/>
    </source>
</evidence>
<dbReference type="Pfam" id="PF07543">
    <property type="entry name" value="PGA2"/>
    <property type="match status" value="1"/>
</dbReference>
<feature type="region of interest" description="Disordered" evidence="1">
    <location>
        <begin position="155"/>
        <end position="179"/>
    </location>
</feature>
<keyword evidence="3" id="KW-1185">Reference proteome</keyword>
<reference evidence="2" key="1">
    <citation type="journal article" date="2020" name="Stud. Mycol.">
        <title>101 Dothideomycetes genomes: a test case for predicting lifestyles and emergence of pathogens.</title>
        <authorList>
            <person name="Haridas S."/>
            <person name="Albert R."/>
            <person name="Binder M."/>
            <person name="Bloem J."/>
            <person name="Labutti K."/>
            <person name="Salamov A."/>
            <person name="Andreopoulos B."/>
            <person name="Baker S."/>
            <person name="Barry K."/>
            <person name="Bills G."/>
            <person name="Bluhm B."/>
            <person name="Cannon C."/>
            <person name="Castanera R."/>
            <person name="Culley D."/>
            <person name="Daum C."/>
            <person name="Ezra D."/>
            <person name="Gonzalez J."/>
            <person name="Henrissat B."/>
            <person name="Kuo A."/>
            <person name="Liang C."/>
            <person name="Lipzen A."/>
            <person name="Lutzoni F."/>
            <person name="Magnuson J."/>
            <person name="Mondo S."/>
            <person name="Nolan M."/>
            <person name="Ohm R."/>
            <person name="Pangilinan J."/>
            <person name="Park H.-J."/>
            <person name="Ramirez L."/>
            <person name="Alfaro M."/>
            <person name="Sun H."/>
            <person name="Tritt A."/>
            <person name="Yoshinaga Y."/>
            <person name="Zwiers L.-H."/>
            <person name="Turgeon B."/>
            <person name="Goodwin S."/>
            <person name="Spatafora J."/>
            <person name="Crous P."/>
            <person name="Grigoriev I."/>
        </authorList>
    </citation>
    <scope>NUCLEOTIDE SEQUENCE</scope>
    <source>
        <strain evidence="2">CBS 121167</strain>
    </source>
</reference>
<dbReference type="GeneID" id="54294225"/>
<feature type="region of interest" description="Disordered" evidence="1">
    <location>
        <begin position="90"/>
        <end position="136"/>
    </location>
</feature>
<protein>
    <recommendedName>
        <fullName evidence="4">DUF1531-domain-containing protein</fullName>
    </recommendedName>
</protein>
<evidence type="ECO:0008006" key="4">
    <source>
        <dbReference type="Google" id="ProtNLM"/>
    </source>
</evidence>
<accession>A0A6A6BGC3</accession>
<feature type="region of interest" description="Disordered" evidence="1">
    <location>
        <begin position="1"/>
        <end position="20"/>
    </location>
</feature>
<evidence type="ECO:0000256" key="1">
    <source>
        <dbReference type="SAM" id="MobiDB-lite"/>
    </source>
</evidence>
<organism evidence="2 3">
    <name type="scientific">Aplosporella prunicola CBS 121167</name>
    <dbReference type="NCBI Taxonomy" id="1176127"/>
    <lineage>
        <taxon>Eukaryota</taxon>
        <taxon>Fungi</taxon>
        <taxon>Dikarya</taxon>
        <taxon>Ascomycota</taxon>
        <taxon>Pezizomycotina</taxon>
        <taxon>Dothideomycetes</taxon>
        <taxon>Dothideomycetes incertae sedis</taxon>
        <taxon>Botryosphaeriales</taxon>
        <taxon>Aplosporellaceae</taxon>
        <taxon>Aplosporella</taxon>
    </lineage>
</organism>
<dbReference type="EMBL" id="ML995482">
    <property type="protein sequence ID" value="KAF2143222.1"/>
    <property type="molecule type" value="Genomic_DNA"/>
</dbReference>
<dbReference type="AlphaFoldDB" id="A0A6A6BGC3"/>
<dbReference type="RefSeq" id="XP_033398934.1">
    <property type="nucleotide sequence ID" value="XM_033536729.1"/>
</dbReference>
<proteinExistence type="predicted"/>
<dbReference type="PANTHER" id="PTHR28199:SF1">
    <property type="entry name" value="PROCESSING OF GAS1 AND ALP PROTEIN 2"/>
    <property type="match status" value="1"/>
</dbReference>
<dbReference type="PANTHER" id="PTHR28199">
    <property type="entry name" value="PROCESSING OF GAS1 AND ALP PROTEIN 2"/>
    <property type="match status" value="1"/>
</dbReference>